<dbReference type="EMBL" id="CP042912">
    <property type="protein sequence ID" value="QEG22975.1"/>
    <property type="molecule type" value="Genomic_DNA"/>
</dbReference>
<dbReference type="InterPro" id="IPR011050">
    <property type="entry name" value="Pectin_lyase_fold/virulence"/>
</dbReference>
<dbReference type="NCBIfam" id="NF041518">
    <property type="entry name" value="choice_anch_Q"/>
    <property type="match status" value="1"/>
</dbReference>
<dbReference type="Proteomes" id="UP000322214">
    <property type="component" value="Chromosome"/>
</dbReference>
<protein>
    <recommendedName>
        <fullName evidence="3">Right handed beta helix domain-containing protein</fullName>
    </recommendedName>
</protein>
<dbReference type="RefSeq" id="WP_084417376.1">
    <property type="nucleotide sequence ID" value="NZ_CP042912.1"/>
</dbReference>
<accession>A0A5B9PCU4</accession>
<keyword evidence="1" id="KW-0677">Repeat</keyword>
<dbReference type="SMART" id="SM00710">
    <property type="entry name" value="PbH1"/>
    <property type="match status" value="4"/>
</dbReference>
<organism evidence="4 5">
    <name type="scientific">Mariniblastus fucicola</name>
    <dbReference type="NCBI Taxonomy" id="980251"/>
    <lineage>
        <taxon>Bacteria</taxon>
        <taxon>Pseudomonadati</taxon>
        <taxon>Planctomycetota</taxon>
        <taxon>Planctomycetia</taxon>
        <taxon>Pirellulales</taxon>
        <taxon>Pirellulaceae</taxon>
        <taxon>Mariniblastus</taxon>
    </lineage>
</organism>
<dbReference type="InterPro" id="IPR051550">
    <property type="entry name" value="SCF-Subunits/Alg-Epimerases"/>
</dbReference>
<keyword evidence="2" id="KW-0732">Signal</keyword>
<evidence type="ECO:0000256" key="1">
    <source>
        <dbReference type="ARBA" id="ARBA00022737"/>
    </source>
</evidence>
<dbReference type="AlphaFoldDB" id="A0A5B9PCU4"/>
<dbReference type="InterPro" id="IPR006626">
    <property type="entry name" value="PbH1"/>
</dbReference>
<feature type="chain" id="PRO_5022817892" description="Right handed beta helix domain-containing protein" evidence="2">
    <location>
        <begin position="24"/>
        <end position="398"/>
    </location>
</feature>
<proteinExistence type="predicted"/>
<evidence type="ECO:0000259" key="3">
    <source>
        <dbReference type="Pfam" id="PF13229"/>
    </source>
</evidence>
<reference evidence="4 5" key="1">
    <citation type="submission" date="2019-08" db="EMBL/GenBank/DDBJ databases">
        <title>Deep-cultivation of Planctomycetes and their phenomic and genomic characterization uncovers novel biology.</title>
        <authorList>
            <person name="Wiegand S."/>
            <person name="Jogler M."/>
            <person name="Boedeker C."/>
            <person name="Pinto D."/>
            <person name="Vollmers J."/>
            <person name="Rivas-Marin E."/>
            <person name="Kohn T."/>
            <person name="Peeters S.H."/>
            <person name="Heuer A."/>
            <person name="Rast P."/>
            <person name="Oberbeckmann S."/>
            <person name="Bunk B."/>
            <person name="Jeske O."/>
            <person name="Meyerdierks A."/>
            <person name="Storesund J.E."/>
            <person name="Kallscheuer N."/>
            <person name="Luecker S."/>
            <person name="Lage O.M."/>
            <person name="Pohl T."/>
            <person name="Merkel B.J."/>
            <person name="Hornburger P."/>
            <person name="Mueller R.-W."/>
            <person name="Bruemmer F."/>
            <person name="Labrenz M."/>
            <person name="Spormann A.M."/>
            <person name="Op den Camp H."/>
            <person name="Overmann J."/>
            <person name="Amann R."/>
            <person name="Jetten M.S.M."/>
            <person name="Mascher T."/>
            <person name="Medema M.H."/>
            <person name="Devos D.P."/>
            <person name="Kaster A.-K."/>
            <person name="Ovreas L."/>
            <person name="Rohde M."/>
            <person name="Galperin M.Y."/>
            <person name="Jogler C."/>
        </authorList>
    </citation>
    <scope>NUCLEOTIDE SEQUENCE [LARGE SCALE GENOMIC DNA]</scope>
    <source>
        <strain evidence="4 5">FC18</strain>
    </source>
</reference>
<dbReference type="Gene3D" id="2.160.20.10">
    <property type="entry name" value="Single-stranded right-handed beta-helix, Pectin lyase-like"/>
    <property type="match status" value="1"/>
</dbReference>
<dbReference type="PANTHER" id="PTHR22990">
    <property type="entry name" value="F-BOX ONLY PROTEIN"/>
    <property type="match status" value="1"/>
</dbReference>
<dbReference type="PANTHER" id="PTHR22990:SF15">
    <property type="entry name" value="F-BOX ONLY PROTEIN 10"/>
    <property type="match status" value="1"/>
</dbReference>
<dbReference type="InterPro" id="IPR059226">
    <property type="entry name" value="Choice_anch_Q_dom"/>
</dbReference>
<sequence length="398" mass="44255" precursor="true">MTHRIPLAALLLFSLWFCETLNAQTYYVAPNGNNNRTNAQAQNRNTPFRTIQTALNRAREGSTIVVLDGTYWGQFNFVRSNVTLEAERKEGAFIVGSIFASDLSFLRVDGFEIANRRPDAPRSKGLSFVRCHDVVVRDCRVHDCRGGGIAFDQSDQLLCEWNIVYRNAFWDPGQHSGISIYQPQRRTNDAPGYDIIVRNNTSFANENKLDNVLFGRPTDGNGIVIDDSQNLTAPTGNGENYSGSILVENNLCYNNGGQGVHCYQSENVTIRNNTLYRNMRSFEFGGEVAVVRGDSVLVYNNILCASDNRNAALKFEGGFVWFNFNLIHNGFTPGVNNGRDTIFAAPDFDPAGFFAPKRSSPAIDSGLTQFGRFGLDVDGKFRISGDAIDIGAKEYPFR</sequence>
<dbReference type="KEGG" id="mff:MFFC18_28660"/>
<dbReference type="OrthoDB" id="249127at2"/>
<dbReference type="SUPFAM" id="SSF51126">
    <property type="entry name" value="Pectin lyase-like"/>
    <property type="match status" value="1"/>
</dbReference>
<evidence type="ECO:0000313" key="5">
    <source>
        <dbReference type="Proteomes" id="UP000322214"/>
    </source>
</evidence>
<name>A0A5B9PCU4_9BACT</name>
<feature type="signal peptide" evidence="2">
    <location>
        <begin position="1"/>
        <end position="23"/>
    </location>
</feature>
<gene>
    <name evidence="4" type="ORF">MFFC18_28660</name>
</gene>
<evidence type="ECO:0000256" key="2">
    <source>
        <dbReference type="SAM" id="SignalP"/>
    </source>
</evidence>
<dbReference type="InterPro" id="IPR039448">
    <property type="entry name" value="Beta_helix"/>
</dbReference>
<dbReference type="InterPro" id="IPR012334">
    <property type="entry name" value="Pectin_lyas_fold"/>
</dbReference>
<dbReference type="Pfam" id="PF13229">
    <property type="entry name" value="Beta_helix"/>
    <property type="match status" value="1"/>
</dbReference>
<feature type="domain" description="Right handed beta helix" evidence="3">
    <location>
        <begin position="125"/>
        <end position="301"/>
    </location>
</feature>
<keyword evidence="5" id="KW-1185">Reference proteome</keyword>
<dbReference type="STRING" id="980251.GCA_001642875_04092"/>
<evidence type="ECO:0000313" key="4">
    <source>
        <dbReference type="EMBL" id="QEG22975.1"/>
    </source>
</evidence>